<dbReference type="AlphaFoldDB" id="A0A1J7ISF7"/>
<dbReference type="PANTHER" id="PTHR34997:SF1">
    <property type="entry name" value="PEPTIDOGLYCAN-BINDING LYSIN DOMAIN"/>
    <property type="match status" value="1"/>
</dbReference>
<gene>
    <name evidence="6" type="ORF">CONLIGDRAFT_702573</name>
</gene>
<dbReference type="InParanoid" id="A0A1J7ISF7"/>
<organism evidence="6 7">
    <name type="scientific">Coniochaeta ligniaria NRRL 30616</name>
    <dbReference type="NCBI Taxonomy" id="1408157"/>
    <lineage>
        <taxon>Eukaryota</taxon>
        <taxon>Fungi</taxon>
        <taxon>Dikarya</taxon>
        <taxon>Ascomycota</taxon>
        <taxon>Pezizomycotina</taxon>
        <taxon>Sordariomycetes</taxon>
        <taxon>Sordariomycetidae</taxon>
        <taxon>Coniochaetales</taxon>
        <taxon>Coniochaetaceae</taxon>
        <taxon>Coniochaeta</taxon>
    </lineage>
</organism>
<dbReference type="OrthoDB" id="5985073at2759"/>
<evidence type="ECO:0000256" key="4">
    <source>
        <dbReference type="SAM" id="SignalP"/>
    </source>
</evidence>
<protein>
    <recommendedName>
        <fullName evidence="5">LysM domain-containing protein</fullName>
    </recommendedName>
</protein>
<evidence type="ECO:0000256" key="2">
    <source>
        <dbReference type="ARBA" id="ARBA00023026"/>
    </source>
</evidence>
<evidence type="ECO:0000259" key="5">
    <source>
        <dbReference type="Pfam" id="PF01476"/>
    </source>
</evidence>
<evidence type="ECO:0000313" key="6">
    <source>
        <dbReference type="EMBL" id="OIW30099.1"/>
    </source>
</evidence>
<name>A0A1J7ISF7_9PEZI</name>
<dbReference type="GO" id="GO:0008061">
    <property type="term" value="F:chitin binding"/>
    <property type="evidence" value="ECO:0007669"/>
    <property type="project" value="UniProtKB-KW"/>
</dbReference>
<dbReference type="EMBL" id="KV875097">
    <property type="protein sequence ID" value="OIW30099.1"/>
    <property type="molecule type" value="Genomic_DNA"/>
</dbReference>
<dbReference type="InterPro" id="IPR052210">
    <property type="entry name" value="LysM1-like"/>
</dbReference>
<reference evidence="6 7" key="1">
    <citation type="submission" date="2016-10" db="EMBL/GenBank/DDBJ databases">
        <title>Draft genome sequence of Coniochaeta ligniaria NRRL30616, a lignocellulolytic fungus for bioabatement of inhibitors in plant biomass hydrolysates.</title>
        <authorList>
            <consortium name="DOE Joint Genome Institute"/>
            <person name="Jimenez D.J."/>
            <person name="Hector R.E."/>
            <person name="Riley R."/>
            <person name="Sun H."/>
            <person name="Grigoriev I.V."/>
            <person name="Van Elsas J.D."/>
            <person name="Nichols N.N."/>
        </authorList>
    </citation>
    <scope>NUCLEOTIDE SEQUENCE [LARGE SCALE GENOMIC DNA]</scope>
    <source>
        <strain evidence="6 7">NRRL 30616</strain>
    </source>
</reference>
<dbReference type="Gene3D" id="3.10.350.10">
    <property type="entry name" value="LysM domain"/>
    <property type="match status" value="1"/>
</dbReference>
<feature type="domain" description="LysM" evidence="5">
    <location>
        <begin position="303"/>
        <end position="332"/>
    </location>
</feature>
<evidence type="ECO:0000256" key="3">
    <source>
        <dbReference type="ARBA" id="ARBA00044955"/>
    </source>
</evidence>
<evidence type="ECO:0000256" key="1">
    <source>
        <dbReference type="ARBA" id="ARBA00022669"/>
    </source>
</evidence>
<keyword evidence="4" id="KW-0732">Signal</keyword>
<comment type="similarity">
    <text evidence="3">Belongs to the secreted LysM effector family.</text>
</comment>
<keyword evidence="7" id="KW-1185">Reference proteome</keyword>
<proteinExistence type="inferred from homology"/>
<dbReference type="Proteomes" id="UP000182658">
    <property type="component" value="Unassembled WGS sequence"/>
</dbReference>
<keyword evidence="2" id="KW-0843">Virulence</keyword>
<dbReference type="InterPro" id="IPR036779">
    <property type="entry name" value="LysM_dom_sf"/>
</dbReference>
<dbReference type="PANTHER" id="PTHR34997">
    <property type="entry name" value="AM15"/>
    <property type="match status" value="1"/>
</dbReference>
<evidence type="ECO:0000313" key="7">
    <source>
        <dbReference type="Proteomes" id="UP000182658"/>
    </source>
</evidence>
<sequence length="368" mass="38276">MKQRALLALWAVTIVQHPVSADVVLTVLDKGVGGLPDACVGMLNQVVNCEQSLLWATDVSRFYTDATLTALCTSTCKDSLLSYVTGVQTACGNSRYDGGDGFSYLAAYNGELILENYNLVCLTNAAGQRCNSVLGRLAGINPTNQMSTAKPASNVLCDGCALSMIKTQLEMPLASNTELSSGFSALTSSCKVMTFKVTGPSTATPWVVSATSTSTTRTGSATSSTSVSTSTGSAACVGKTYTILSTDTCTSVSLSQRISTARLFMANNLQASCSSFPKTGSLCIPSAATCEPHKVNLVGPNMDSCETLASAANTTVLQLVAWNPELGPDCANLNRLYDGYTLCLSPPGGAWVNPHPTPTANATTTSVE</sequence>
<accession>A0A1J7ISF7</accession>
<dbReference type="InterPro" id="IPR018392">
    <property type="entry name" value="LysM"/>
</dbReference>
<keyword evidence="1" id="KW-0147">Chitin-binding</keyword>
<feature type="chain" id="PRO_5013131606" description="LysM domain-containing protein" evidence="4">
    <location>
        <begin position="22"/>
        <end position="368"/>
    </location>
</feature>
<dbReference type="CDD" id="cd00118">
    <property type="entry name" value="LysM"/>
    <property type="match status" value="1"/>
</dbReference>
<feature type="signal peptide" evidence="4">
    <location>
        <begin position="1"/>
        <end position="21"/>
    </location>
</feature>
<dbReference type="STRING" id="1408157.A0A1J7ISF7"/>
<dbReference type="Pfam" id="PF01476">
    <property type="entry name" value="LysM"/>
    <property type="match status" value="1"/>
</dbReference>